<dbReference type="InterPro" id="IPR036388">
    <property type="entry name" value="WH-like_DNA-bd_sf"/>
</dbReference>
<dbReference type="SMART" id="SM00421">
    <property type="entry name" value="HTH_LUXR"/>
    <property type="match status" value="1"/>
</dbReference>
<dbReference type="CDD" id="cd06170">
    <property type="entry name" value="LuxR_C_like"/>
    <property type="match status" value="1"/>
</dbReference>
<dbReference type="PROSITE" id="PS50043">
    <property type="entry name" value="HTH_LUXR_2"/>
    <property type="match status" value="1"/>
</dbReference>
<dbReference type="Pfam" id="PF00196">
    <property type="entry name" value="GerE"/>
    <property type="match status" value="1"/>
</dbReference>
<dbReference type="InterPro" id="IPR000792">
    <property type="entry name" value="Tscrpt_reg_LuxR_C"/>
</dbReference>
<dbReference type="EMBL" id="CP142149">
    <property type="protein sequence ID" value="WSE33761.1"/>
    <property type="molecule type" value="Genomic_DNA"/>
</dbReference>
<evidence type="ECO:0000313" key="2">
    <source>
        <dbReference type="EMBL" id="WSE33761.1"/>
    </source>
</evidence>
<evidence type="ECO:0000313" key="3">
    <source>
        <dbReference type="Proteomes" id="UP001330812"/>
    </source>
</evidence>
<evidence type="ECO:0000259" key="1">
    <source>
        <dbReference type="PROSITE" id="PS50043"/>
    </source>
</evidence>
<sequence length="724" mass="76222">MPTDARCLICGAAVPATGTQGGRRARFCSGACRQRAYRRRVRARRPGAGCVGRAAELATLRRLLTRHRLVTITGPGGIGKTRLAAELTSAIFVDLSTVDPLPPDPGDLLVLDSCDLRPDAATLITRLLRDHPGLRIVATGRAALGLDGEQLLPLRGLSPADAARLLIGELHLLDPGFAVTAADLTELCRLLEGVPAALVLAAPRVRLLGPAGARHGLTTALDLAPGKRSVRADLERDHGRLDEAEHEAWQRLSVLPGPFDAELAAALGAGPDVLARLVAASLLVPEPAADGTTGLRLWASARAFGRERLDAAGGTEAAFDLLAGYLVAQVEPHLAEFLLPDELCRRLVARAEPVLATIDRLTARGDARLAVAACGLARSWLALGRNVAESEQLLRAALPHVEDRPDLTASLLAALCKAAHRTGRYAEQLRLGERALELESSLDRPARVASILDLLAAGLRASGRDREAGEHYRRALTIARDLADPAVLSLLLNDLAWAALERGDLVAAGEVLAEGLPLARAHATPGRLASVLHTAGALALAAGDHPTAEARFVEALLVTNPTDGLKVPYFAEGVAIVLTARGDHERALGLFACAESGRRGLGAVAEPAWRRRVQAAITTATTALDPRRAHAAARAGARVSPAAAVAYALDASEHFAATGQGRLTPQEHTVAALVTDGLTNQQIARRLGIAPRTVATHLERIRAKLGVRPRSALAAWFTRTTADS</sequence>
<accession>A0ABZ1IIY5</accession>
<keyword evidence="3" id="KW-1185">Reference proteome</keyword>
<dbReference type="Gene3D" id="1.10.10.10">
    <property type="entry name" value="Winged helix-like DNA-binding domain superfamily/Winged helix DNA-binding domain"/>
    <property type="match status" value="1"/>
</dbReference>
<dbReference type="InterPro" id="IPR027417">
    <property type="entry name" value="P-loop_NTPase"/>
</dbReference>
<dbReference type="PROSITE" id="PS00622">
    <property type="entry name" value="HTH_LUXR_1"/>
    <property type="match status" value="1"/>
</dbReference>
<dbReference type="Gene3D" id="1.25.40.10">
    <property type="entry name" value="Tetratricopeptide repeat domain"/>
    <property type="match status" value="1"/>
</dbReference>
<dbReference type="SUPFAM" id="SSF52540">
    <property type="entry name" value="P-loop containing nucleoside triphosphate hydrolases"/>
    <property type="match status" value="1"/>
</dbReference>
<dbReference type="PRINTS" id="PR00038">
    <property type="entry name" value="HTHLUXR"/>
</dbReference>
<dbReference type="PANTHER" id="PTHR47691:SF3">
    <property type="entry name" value="HTH-TYPE TRANSCRIPTIONAL REGULATOR RV0890C-RELATED"/>
    <property type="match status" value="1"/>
</dbReference>
<dbReference type="PANTHER" id="PTHR47691">
    <property type="entry name" value="REGULATOR-RELATED"/>
    <property type="match status" value="1"/>
</dbReference>
<dbReference type="InterPro" id="IPR011990">
    <property type="entry name" value="TPR-like_helical_dom_sf"/>
</dbReference>
<feature type="domain" description="HTH luxR-type" evidence="1">
    <location>
        <begin position="656"/>
        <end position="721"/>
    </location>
</feature>
<name>A0ABZ1IIY5_9PSEU</name>
<organism evidence="2 3">
    <name type="scientific">Amycolatopsis rhabdoformis</name>
    <dbReference type="NCBI Taxonomy" id="1448059"/>
    <lineage>
        <taxon>Bacteria</taxon>
        <taxon>Bacillati</taxon>
        <taxon>Actinomycetota</taxon>
        <taxon>Actinomycetes</taxon>
        <taxon>Pseudonocardiales</taxon>
        <taxon>Pseudonocardiaceae</taxon>
        <taxon>Amycolatopsis</taxon>
    </lineage>
</organism>
<gene>
    <name evidence="2" type="ORF">VSH64_16875</name>
</gene>
<dbReference type="SUPFAM" id="SSF48452">
    <property type="entry name" value="TPR-like"/>
    <property type="match status" value="1"/>
</dbReference>
<dbReference type="InterPro" id="IPR016032">
    <property type="entry name" value="Sig_transdc_resp-reg_C-effctor"/>
</dbReference>
<reference evidence="2 3" key="1">
    <citation type="journal article" date="2015" name="Int. J. Syst. Evol. Microbiol.">
        <title>Amycolatopsis rhabdoformis sp. nov., an actinomycete isolated from a tropical forest soil.</title>
        <authorList>
            <person name="Souza W.R."/>
            <person name="Silva R.E."/>
            <person name="Goodfellow M."/>
            <person name="Busarakam K."/>
            <person name="Figueiro F.S."/>
            <person name="Ferreira D."/>
            <person name="Rodrigues-Filho E."/>
            <person name="Moraes L.A.B."/>
            <person name="Zucchi T.D."/>
        </authorList>
    </citation>
    <scope>NUCLEOTIDE SEQUENCE [LARGE SCALE GENOMIC DNA]</scope>
    <source>
        <strain evidence="2 3">NCIMB 14900</strain>
    </source>
</reference>
<dbReference type="Proteomes" id="UP001330812">
    <property type="component" value="Chromosome"/>
</dbReference>
<proteinExistence type="predicted"/>
<protein>
    <submittedName>
        <fullName evidence="2">LuxR C-terminal-related transcriptional regulator</fullName>
    </submittedName>
</protein>
<dbReference type="Gene3D" id="3.40.50.300">
    <property type="entry name" value="P-loop containing nucleotide triphosphate hydrolases"/>
    <property type="match status" value="1"/>
</dbReference>
<dbReference type="SUPFAM" id="SSF46894">
    <property type="entry name" value="C-terminal effector domain of the bipartite response regulators"/>
    <property type="match status" value="1"/>
</dbReference>
<dbReference type="RefSeq" id="WP_326836560.1">
    <property type="nucleotide sequence ID" value="NZ_CP142149.1"/>
</dbReference>